<feature type="compositionally biased region" description="Basic residues" evidence="1">
    <location>
        <begin position="53"/>
        <end position="66"/>
    </location>
</feature>
<gene>
    <name evidence="2" type="ORF">HX802_04000</name>
</gene>
<accession>A0A7K4NET9</accession>
<dbReference type="Proteomes" id="UP000586694">
    <property type="component" value="Unassembled WGS sequence"/>
</dbReference>
<dbReference type="AlphaFoldDB" id="A0A7K4NET9"/>
<comment type="caution">
    <text evidence="2">The sequence shown here is derived from an EMBL/GenBank/DDBJ whole genome shotgun (WGS) entry which is preliminary data.</text>
</comment>
<name>A0A7K4NET9_9ARCH</name>
<evidence type="ECO:0000256" key="1">
    <source>
        <dbReference type="SAM" id="MobiDB-lite"/>
    </source>
</evidence>
<dbReference type="EMBL" id="JACASU010000044">
    <property type="protein sequence ID" value="NWJ99804.1"/>
    <property type="molecule type" value="Genomic_DNA"/>
</dbReference>
<organism evidence="2 3">
    <name type="scientific">Marine Group I thaumarchaeote</name>
    <dbReference type="NCBI Taxonomy" id="2511932"/>
    <lineage>
        <taxon>Archaea</taxon>
        <taxon>Nitrososphaerota</taxon>
        <taxon>Marine Group I</taxon>
    </lineage>
</organism>
<proteinExistence type="predicted"/>
<reference evidence="2 3" key="1">
    <citation type="journal article" date="2019" name="Environ. Microbiol.">
        <title>Genomics insights into ecotype formation of ammonia-oxidizing archaea in the deep ocean.</title>
        <authorList>
            <person name="Wang Y."/>
            <person name="Huang J.M."/>
            <person name="Cui G.J."/>
            <person name="Nunoura T."/>
            <person name="Takaki Y."/>
            <person name="Li W.L."/>
            <person name="Li J."/>
            <person name="Gao Z.M."/>
            <person name="Takai K."/>
            <person name="Zhang A.Q."/>
            <person name="Stepanauskas R."/>
        </authorList>
    </citation>
    <scope>NUCLEOTIDE SEQUENCE [LARGE SCALE GENOMIC DNA]</scope>
    <source>
        <strain evidence="2 3">L19b</strain>
    </source>
</reference>
<protein>
    <submittedName>
        <fullName evidence="2">Uncharacterized protein</fullName>
    </submittedName>
</protein>
<sequence>MEYVSRFEKLEKTKLKIAALEQKLRLSQIELEEPKRDIKKERKDYEKEYLARYKKQQKSKPKKRASKPLEQEPETDESE</sequence>
<evidence type="ECO:0000313" key="3">
    <source>
        <dbReference type="Proteomes" id="UP000586694"/>
    </source>
</evidence>
<feature type="region of interest" description="Disordered" evidence="1">
    <location>
        <begin position="53"/>
        <end position="79"/>
    </location>
</feature>
<evidence type="ECO:0000313" key="2">
    <source>
        <dbReference type="EMBL" id="NWJ99804.1"/>
    </source>
</evidence>